<organism evidence="1 2">
    <name type="scientific">Camellia lanceoleosa</name>
    <dbReference type="NCBI Taxonomy" id="1840588"/>
    <lineage>
        <taxon>Eukaryota</taxon>
        <taxon>Viridiplantae</taxon>
        <taxon>Streptophyta</taxon>
        <taxon>Embryophyta</taxon>
        <taxon>Tracheophyta</taxon>
        <taxon>Spermatophyta</taxon>
        <taxon>Magnoliopsida</taxon>
        <taxon>eudicotyledons</taxon>
        <taxon>Gunneridae</taxon>
        <taxon>Pentapetalae</taxon>
        <taxon>asterids</taxon>
        <taxon>Ericales</taxon>
        <taxon>Theaceae</taxon>
        <taxon>Camellia</taxon>
    </lineage>
</organism>
<keyword evidence="2" id="KW-1185">Reference proteome</keyword>
<accession>A0ACC0HFX3</accession>
<protein>
    <submittedName>
        <fullName evidence="1">Leucine-rich repeat receptor-like serine/threonine-protein kinase</fullName>
    </submittedName>
</protein>
<evidence type="ECO:0000313" key="2">
    <source>
        <dbReference type="Proteomes" id="UP001060215"/>
    </source>
</evidence>
<reference evidence="1 2" key="1">
    <citation type="journal article" date="2022" name="Plant J.">
        <title>Chromosome-level genome of Camellia lanceoleosa provides a valuable resource for understanding genome evolution and self-incompatibility.</title>
        <authorList>
            <person name="Gong W."/>
            <person name="Xiao S."/>
            <person name="Wang L."/>
            <person name="Liao Z."/>
            <person name="Chang Y."/>
            <person name="Mo W."/>
            <person name="Hu G."/>
            <person name="Li W."/>
            <person name="Zhao G."/>
            <person name="Zhu H."/>
            <person name="Hu X."/>
            <person name="Ji K."/>
            <person name="Xiang X."/>
            <person name="Song Q."/>
            <person name="Yuan D."/>
            <person name="Jin S."/>
            <person name="Zhang L."/>
        </authorList>
    </citation>
    <scope>NUCLEOTIDE SEQUENCE [LARGE SCALE GENOMIC DNA]</scope>
    <source>
        <strain evidence="1">SQ_2022a</strain>
    </source>
</reference>
<proteinExistence type="predicted"/>
<gene>
    <name evidence="1" type="ORF">LOK49_LG06G01140</name>
</gene>
<dbReference type="EMBL" id="CM045762">
    <property type="protein sequence ID" value="KAI8012140.1"/>
    <property type="molecule type" value="Genomic_DNA"/>
</dbReference>
<sequence length="934" mass="103841">MFFQYIFTSLILFIYLATFASAATRLPPDEVESLRQIGKTLGNNDWNFNGEADPCSWAKVPNNNVTCNCTSSSFCHITKIILKSQNLSGTLPTEFVKLPFLKVIDLTRNYLNGTIPPQWGSLQQVTYISLLGNRLTGSIPKEIGNISTLQHITLEFNQLSGTLPPELGNLSQINNIHLTSNYFTGELPETLAELITLRELAIQASGLDGPIPPKIASLTKMTDLRISDLNGMDSTFPHLNNMKNMSRLILRSCNIIGPLPTSLGDLTKLTTLDLSFNKLNGEISNNFGTSLPNLRYIYLTGNFLSGPVPTWILNRDTYSGIVSCLQDVQCEQNRTSFYINCGGKETFTRSAKYEDDLDSSGPAQFVQHGSRWASSSTGRFLDDNSADSFIVKTTSRLSMRNPELYMDARLSPLSLTYYGFCLLNGNYTVKLHFAEIMFTDEKTYSSLGRRIFDIYIQGKRELKNFDIEKAAGGVNKETIQTFTAVVTNSTLEIRLYWAGQGTTGIPNRGVYGPLISAISVFNPDYVSKNENISVGAVVGIVAAVAFAIALLLVILWWRGCLPRKDTMEHDLKGLDLQTGSFTLWQLKAATNNFDVANKIGEGGFGSVYKGLLPDGTKIAVKQLSSKSKQGNREFLNEIGMISALQHPHLVKLYGCCVEGNQLLLVYEYMENNSLAHALFGLKECPLKLDWATRYKICIGIARGLAYLHEESRFKIVHRDIKATNVLLDKNLNPKISDFGLAKLDEEDDTHISTRIAGTYGYMAPEYAMRGYLTDKADVYSFGIVALEIVSGRNNTSNRRKEDSLYLLDWALELNEKGKLMEIVDPKLGPDFIEKEVIVMINIALLCTNVTPTIRPTMSSVVSMLEGRAIVEELVSDSTIFSNKMKLKGMMADLQHSHETDMNDSLSEMPLTASSTSAADLYLLNSNSDYWVNRE</sequence>
<evidence type="ECO:0000313" key="1">
    <source>
        <dbReference type="EMBL" id="KAI8012140.1"/>
    </source>
</evidence>
<name>A0ACC0HFX3_9ERIC</name>
<comment type="caution">
    <text evidence="1">The sequence shown here is derived from an EMBL/GenBank/DDBJ whole genome shotgun (WGS) entry which is preliminary data.</text>
</comment>
<dbReference type="Proteomes" id="UP001060215">
    <property type="component" value="Chromosome 5"/>
</dbReference>